<organism evidence="1 2">
    <name type="scientific">Haloquadratum walsbyi J07HQW1</name>
    <dbReference type="NCBI Taxonomy" id="1238424"/>
    <lineage>
        <taxon>Archaea</taxon>
        <taxon>Methanobacteriati</taxon>
        <taxon>Methanobacteriota</taxon>
        <taxon>Stenosarchaea group</taxon>
        <taxon>Halobacteria</taxon>
        <taxon>Halobacteriales</taxon>
        <taxon>Haloferacaceae</taxon>
        <taxon>Haloquadratum</taxon>
    </lineage>
</organism>
<evidence type="ECO:0000313" key="1">
    <source>
        <dbReference type="EMBL" id="ERG91440.1"/>
    </source>
</evidence>
<accession>U1N4F5</accession>
<sequence>MAQVIVTGLVAAVVVMAGVGVGASAFTTANIDRDAEVAVTSDASGILGLKAGDAGQVYEKDGQLTIDVTHGITNSAGGLNEDANFTIGASGDAANTHAFQLTNSDSQGHSITIGYDIDDSPSGTIEFAVYDENGKVATATADSSDSFTVDSGETRYVIINITTDANQDDLSGTVTFDVTGN</sequence>
<protein>
    <submittedName>
        <fullName evidence="1">Uncharacterized protein</fullName>
    </submittedName>
</protein>
<evidence type="ECO:0000313" key="2">
    <source>
        <dbReference type="Proteomes" id="UP000030649"/>
    </source>
</evidence>
<dbReference type="STRING" id="1238424.J07HQW1_01474"/>
<dbReference type="HOGENOM" id="CLU_1485867_0_0_2"/>
<dbReference type="Proteomes" id="UP000030649">
    <property type="component" value="Unassembled WGS sequence"/>
</dbReference>
<reference evidence="1 2" key="1">
    <citation type="journal article" date="2013" name="PLoS ONE">
        <title>Assembly-driven community genomics of a hypersaline microbial ecosystem.</title>
        <authorList>
            <person name="Podell S."/>
            <person name="Ugalde J.A."/>
            <person name="Narasingarao P."/>
            <person name="Banfield J.F."/>
            <person name="Heidelberg K.B."/>
            <person name="Allen E.E."/>
        </authorList>
    </citation>
    <scope>NUCLEOTIDE SEQUENCE [LARGE SCALE GENOMIC DNA]</scope>
    <source>
        <strain evidence="2">J07HQW1</strain>
    </source>
</reference>
<gene>
    <name evidence="1" type="ORF">J07HQW1_01474</name>
</gene>
<name>U1N4F5_9EURY</name>
<dbReference type="EMBL" id="KE356560">
    <property type="protein sequence ID" value="ERG91440.1"/>
    <property type="molecule type" value="Genomic_DNA"/>
</dbReference>
<proteinExistence type="predicted"/>
<dbReference type="AlphaFoldDB" id="U1N4F5"/>